<organism evidence="1 2">
    <name type="scientific">Paenibacillus amylolyticus</name>
    <dbReference type="NCBI Taxonomy" id="1451"/>
    <lineage>
        <taxon>Bacteria</taxon>
        <taxon>Bacillati</taxon>
        <taxon>Bacillota</taxon>
        <taxon>Bacilli</taxon>
        <taxon>Bacillales</taxon>
        <taxon>Paenibacillaceae</taxon>
        <taxon>Paenibacillus</taxon>
    </lineage>
</organism>
<dbReference type="Proteomes" id="UP000187134">
    <property type="component" value="Unassembled WGS sequence"/>
</dbReference>
<reference evidence="1 2" key="1">
    <citation type="submission" date="2016-11" db="EMBL/GenBank/DDBJ databases">
        <title>Paenibacillus species isolates.</title>
        <authorList>
            <person name="Beno S.M."/>
        </authorList>
    </citation>
    <scope>NUCLEOTIDE SEQUENCE [LARGE SCALE GENOMIC DNA]</scope>
    <source>
        <strain evidence="1 2">FSL H8-0246</strain>
    </source>
</reference>
<comment type="caution">
    <text evidence="1">The sequence shown here is derived from an EMBL/GenBank/DDBJ whole genome shotgun (WGS) entry which is preliminary data.</text>
</comment>
<gene>
    <name evidence="1" type="ORF">BK131_20425</name>
</gene>
<accession>A0A1R1BPU6</accession>
<name>A0A1R1BPU6_PAEAM</name>
<evidence type="ECO:0000313" key="2">
    <source>
        <dbReference type="Proteomes" id="UP000187134"/>
    </source>
</evidence>
<dbReference type="AlphaFoldDB" id="A0A1R1BPU6"/>
<proteinExistence type="predicted"/>
<protein>
    <submittedName>
        <fullName evidence="1">Uncharacterized protein</fullName>
    </submittedName>
</protein>
<sequence length="61" mass="7355">MTITYHDCAKKQKITIENYNNLLSKSTVNLLLMRYIKVNCKKLKFDLITTLFHILRRHIFI</sequence>
<evidence type="ECO:0000313" key="1">
    <source>
        <dbReference type="EMBL" id="OMF11838.1"/>
    </source>
</evidence>
<dbReference type="EMBL" id="MRTJ01000009">
    <property type="protein sequence ID" value="OMF11838.1"/>
    <property type="molecule type" value="Genomic_DNA"/>
</dbReference>